<feature type="signal peptide" evidence="2">
    <location>
        <begin position="1"/>
        <end position="24"/>
    </location>
</feature>
<reference evidence="3 4" key="1">
    <citation type="submission" date="2017-08" db="EMBL/GenBank/DDBJ databases">
        <title>Infants hospitalized years apart are colonized by the same room-sourced microbial strains.</title>
        <authorList>
            <person name="Brooks B."/>
            <person name="Olm M.R."/>
            <person name="Firek B.A."/>
            <person name="Baker R."/>
            <person name="Thomas B.C."/>
            <person name="Morowitz M.J."/>
            <person name="Banfield J.F."/>
        </authorList>
    </citation>
    <scope>NUCLEOTIDE SEQUENCE [LARGE SCALE GENOMIC DNA]</scope>
    <source>
        <strain evidence="3">S2_012_000_R2_81</strain>
    </source>
</reference>
<evidence type="ECO:0000313" key="3">
    <source>
        <dbReference type="EMBL" id="PZP33865.1"/>
    </source>
</evidence>
<dbReference type="EMBL" id="QFOD01000005">
    <property type="protein sequence ID" value="PZP33865.1"/>
    <property type="molecule type" value="Genomic_DNA"/>
</dbReference>
<feature type="compositionally biased region" description="Low complexity" evidence="1">
    <location>
        <begin position="302"/>
        <end position="317"/>
    </location>
</feature>
<feature type="region of interest" description="Disordered" evidence="1">
    <location>
        <begin position="274"/>
        <end position="317"/>
    </location>
</feature>
<dbReference type="GO" id="GO:0030288">
    <property type="term" value="C:outer membrane-bounded periplasmic space"/>
    <property type="evidence" value="ECO:0007669"/>
    <property type="project" value="InterPro"/>
</dbReference>
<dbReference type="AlphaFoldDB" id="A0A2W5DPP1"/>
<gene>
    <name evidence="3" type="ORF">DI603_07195</name>
</gene>
<proteinExistence type="predicted"/>
<evidence type="ECO:0000313" key="4">
    <source>
        <dbReference type="Proteomes" id="UP000249633"/>
    </source>
</evidence>
<sequence>MEAVIRIARSAVKPALLLSPLMLAGCLATAPTMGENKGTVSGAAGGAQAEGQNSKLEHCDETLGTLAMYEDQQAPWWAQLRERQLGSTIPVLRLMIQQSNCFVIVERGKAFANMERERALMQSGEARAGSNFGQGQMVAADYTMSPEIQFSGKTGGAGGGFGTGAIGLLTAVAANVNQNEASTTLILVDNRSGVQISAAEGTAKNFDFGFFGASFWGGGAVGGGAYAKTPAGKVITAAFADSYNQMVKALRNYKAQTVKGGLGTGGRLGVQGGTTAASQELNQQAAPAAAAKPAPAPKPAAKPKAAAKPATAASGSK</sequence>
<keyword evidence="2" id="KW-0732">Signal</keyword>
<dbReference type="InterPro" id="IPR005534">
    <property type="entry name" value="Curli_assmbl/transp-comp_CsgG"/>
</dbReference>
<protein>
    <submittedName>
        <fullName evidence="3">Peptidoglycan-binding protein</fullName>
    </submittedName>
</protein>
<feature type="chain" id="PRO_5016016983" evidence="2">
    <location>
        <begin position="25"/>
        <end position="317"/>
    </location>
</feature>
<dbReference type="Proteomes" id="UP000249633">
    <property type="component" value="Unassembled WGS sequence"/>
</dbReference>
<accession>A0A2W5DPP1</accession>
<name>A0A2W5DPP1_9BURK</name>
<comment type="caution">
    <text evidence="3">The sequence shown here is derived from an EMBL/GenBank/DDBJ whole genome shotgun (WGS) entry which is preliminary data.</text>
</comment>
<dbReference type="PROSITE" id="PS51257">
    <property type="entry name" value="PROKAR_LIPOPROTEIN"/>
    <property type="match status" value="1"/>
</dbReference>
<evidence type="ECO:0000256" key="2">
    <source>
        <dbReference type="SAM" id="SignalP"/>
    </source>
</evidence>
<evidence type="ECO:0000256" key="1">
    <source>
        <dbReference type="SAM" id="MobiDB-lite"/>
    </source>
</evidence>
<organism evidence="3 4">
    <name type="scientific">Roseateles depolymerans</name>
    <dbReference type="NCBI Taxonomy" id="76731"/>
    <lineage>
        <taxon>Bacteria</taxon>
        <taxon>Pseudomonadati</taxon>
        <taxon>Pseudomonadota</taxon>
        <taxon>Betaproteobacteria</taxon>
        <taxon>Burkholderiales</taxon>
        <taxon>Sphaerotilaceae</taxon>
        <taxon>Roseateles</taxon>
    </lineage>
</organism>
<dbReference type="Pfam" id="PF03783">
    <property type="entry name" value="CsgG"/>
    <property type="match status" value="1"/>
</dbReference>